<accession>A0ABP9QFF1</accession>
<evidence type="ECO:0000313" key="2">
    <source>
        <dbReference type="Proteomes" id="UP001500192"/>
    </source>
</evidence>
<dbReference type="EMBL" id="BAABIB010000056">
    <property type="protein sequence ID" value="GAA5160978.1"/>
    <property type="molecule type" value="Genomic_DNA"/>
</dbReference>
<name>A0ABP9QFF1_9PSEU</name>
<organism evidence="1 2">
    <name type="scientific">Amycolatopsis dongchuanensis</name>
    <dbReference type="NCBI Taxonomy" id="1070866"/>
    <lineage>
        <taxon>Bacteria</taxon>
        <taxon>Bacillati</taxon>
        <taxon>Actinomycetota</taxon>
        <taxon>Actinomycetes</taxon>
        <taxon>Pseudonocardiales</taxon>
        <taxon>Pseudonocardiaceae</taxon>
        <taxon>Amycolatopsis</taxon>
    </lineage>
</organism>
<dbReference type="RefSeq" id="WP_143249989.1">
    <property type="nucleotide sequence ID" value="NZ_BAABIB010000056.1"/>
</dbReference>
<reference evidence="2" key="1">
    <citation type="journal article" date="2019" name="Int. J. Syst. Evol. Microbiol.">
        <title>The Global Catalogue of Microorganisms (GCM) 10K type strain sequencing project: providing services to taxonomists for standard genome sequencing and annotation.</title>
        <authorList>
            <consortium name="The Broad Institute Genomics Platform"/>
            <consortium name="The Broad Institute Genome Sequencing Center for Infectious Disease"/>
            <person name="Wu L."/>
            <person name="Ma J."/>
        </authorList>
    </citation>
    <scope>NUCLEOTIDE SEQUENCE [LARGE SCALE GENOMIC DNA]</scope>
    <source>
        <strain evidence="2">JCM 18054</strain>
    </source>
</reference>
<comment type="caution">
    <text evidence="1">The sequence shown here is derived from an EMBL/GenBank/DDBJ whole genome shotgun (WGS) entry which is preliminary data.</text>
</comment>
<keyword evidence="2" id="KW-1185">Reference proteome</keyword>
<evidence type="ECO:0000313" key="1">
    <source>
        <dbReference type="EMBL" id="GAA5160978.1"/>
    </source>
</evidence>
<dbReference type="Proteomes" id="UP001500192">
    <property type="component" value="Unassembled WGS sequence"/>
</dbReference>
<proteinExistence type="predicted"/>
<gene>
    <name evidence="1" type="ORF">GCM10023214_25640</name>
</gene>
<sequence>MHHYLEAAPGVIAVSPDYDHNPQLWPLVDLLASETTAVVTPGTGCSGRSRASLRHSVHDIIATRRDRPGRSRALLPAPLARNPILNDGCTPESFGC</sequence>
<protein>
    <submittedName>
        <fullName evidence="1">Uncharacterized protein</fullName>
    </submittedName>
</protein>